<proteinExistence type="predicted"/>
<reference evidence="1" key="1">
    <citation type="submission" date="2020-10" db="EMBL/GenBank/DDBJ databases">
        <authorList>
            <person name="Gilroy R."/>
        </authorList>
    </citation>
    <scope>NUCLEOTIDE SEQUENCE</scope>
    <source>
        <strain evidence="1">B1-3475</strain>
    </source>
</reference>
<evidence type="ECO:0000313" key="1">
    <source>
        <dbReference type="EMBL" id="MBO8455364.1"/>
    </source>
</evidence>
<name>A0A9D9HK80_9BACT</name>
<dbReference type="AlphaFoldDB" id="A0A9D9HK80"/>
<dbReference type="PROSITE" id="PS51257">
    <property type="entry name" value="PROKAR_LIPOPROTEIN"/>
    <property type="match status" value="1"/>
</dbReference>
<protein>
    <recommendedName>
        <fullName evidence="3">Lipoprotein</fullName>
    </recommendedName>
</protein>
<evidence type="ECO:0008006" key="3">
    <source>
        <dbReference type="Google" id="ProtNLM"/>
    </source>
</evidence>
<organism evidence="1 2">
    <name type="scientific">Candidatus Cryptobacteroides intestinigallinarum</name>
    <dbReference type="NCBI Taxonomy" id="2840767"/>
    <lineage>
        <taxon>Bacteria</taxon>
        <taxon>Pseudomonadati</taxon>
        <taxon>Bacteroidota</taxon>
        <taxon>Bacteroidia</taxon>
        <taxon>Bacteroidales</taxon>
        <taxon>Candidatus Cryptobacteroides</taxon>
    </lineage>
</organism>
<gene>
    <name evidence="1" type="ORF">IAC08_03025</name>
</gene>
<reference evidence="1" key="2">
    <citation type="journal article" date="2021" name="PeerJ">
        <title>Extensive microbial diversity within the chicken gut microbiome revealed by metagenomics and culture.</title>
        <authorList>
            <person name="Gilroy R."/>
            <person name="Ravi A."/>
            <person name="Getino M."/>
            <person name="Pursley I."/>
            <person name="Horton D.L."/>
            <person name="Alikhan N.F."/>
            <person name="Baker D."/>
            <person name="Gharbi K."/>
            <person name="Hall N."/>
            <person name="Watson M."/>
            <person name="Adriaenssens E.M."/>
            <person name="Foster-Nyarko E."/>
            <person name="Jarju S."/>
            <person name="Secka A."/>
            <person name="Antonio M."/>
            <person name="Oren A."/>
            <person name="Chaudhuri R.R."/>
            <person name="La Ragione R."/>
            <person name="Hildebrand F."/>
            <person name="Pallen M.J."/>
        </authorList>
    </citation>
    <scope>NUCLEOTIDE SEQUENCE</scope>
    <source>
        <strain evidence="1">B1-3475</strain>
    </source>
</reference>
<dbReference type="Proteomes" id="UP000823617">
    <property type="component" value="Unassembled WGS sequence"/>
</dbReference>
<accession>A0A9D9HK80</accession>
<comment type="caution">
    <text evidence="1">The sequence shown here is derived from an EMBL/GenBank/DDBJ whole genome shotgun (WGS) entry which is preliminary data.</text>
</comment>
<sequence length="190" mass="21676">MNNSCNRISIWLLAAGLAALVFIASGCRNQENGTGTRKYTSMEMIYQVSPPWGKFRMSVTGYRQMIESKSDTATTRRFYISDRDSLRMFSRAASWKEYGEVPFSSSSDAVIVALLRHRDGTDTICSNARPEFSVRFNGRSVRDSALVMLMVSTIAGRDSIWKRDVDSLFYNGHFNYVPKRNWKREEFGGM</sequence>
<evidence type="ECO:0000313" key="2">
    <source>
        <dbReference type="Proteomes" id="UP000823617"/>
    </source>
</evidence>
<dbReference type="EMBL" id="JADIMK010000027">
    <property type="protein sequence ID" value="MBO8455364.1"/>
    <property type="molecule type" value="Genomic_DNA"/>
</dbReference>